<keyword evidence="2" id="KW-1185">Reference proteome</keyword>
<keyword evidence="1" id="KW-0472">Membrane</keyword>
<reference evidence="2" key="1">
    <citation type="submission" date="2025-05" db="UniProtKB">
        <authorList>
            <consortium name="RefSeq"/>
        </authorList>
    </citation>
    <scope>NUCLEOTIDE SEQUENCE [LARGE SCALE GENOMIC DNA]</scope>
</reference>
<evidence type="ECO:0000313" key="2">
    <source>
        <dbReference type="Proteomes" id="UP001652624"/>
    </source>
</evidence>
<dbReference type="Proteomes" id="UP001652624">
    <property type="component" value="Chromosome 1"/>
</dbReference>
<dbReference type="RefSeq" id="XP_007523135.1">
    <property type="nucleotide sequence ID" value="XM_007523073.3"/>
</dbReference>
<organism evidence="2 3">
    <name type="scientific">Erinaceus europaeus</name>
    <name type="common">Western European hedgehog</name>
    <dbReference type="NCBI Taxonomy" id="9365"/>
    <lineage>
        <taxon>Eukaryota</taxon>
        <taxon>Metazoa</taxon>
        <taxon>Chordata</taxon>
        <taxon>Craniata</taxon>
        <taxon>Vertebrata</taxon>
        <taxon>Euteleostomi</taxon>
        <taxon>Mammalia</taxon>
        <taxon>Eutheria</taxon>
        <taxon>Laurasiatheria</taxon>
        <taxon>Eulipotyphla</taxon>
        <taxon>Erinaceidae</taxon>
        <taxon>Erinaceinae</taxon>
        <taxon>Erinaceus</taxon>
    </lineage>
</organism>
<dbReference type="InParanoid" id="A0A1S2ZQV2"/>
<keyword evidence="1" id="KW-0812">Transmembrane</keyword>
<protein>
    <submittedName>
        <fullName evidence="3">Dolichyl-diphosphooligosaccharide--protein glycosyltransferase subunit 4-like</fullName>
    </submittedName>
</protein>
<dbReference type="AlphaFoldDB" id="A0A1S2ZQV2"/>
<reference evidence="3" key="2">
    <citation type="submission" date="2025-08" db="UniProtKB">
        <authorList>
            <consortium name="RefSeq"/>
        </authorList>
    </citation>
    <scope>IDENTIFICATION</scope>
</reference>
<keyword evidence="1" id="KW-1133">Transmembrane helix</keyword>
<dbReference type="OrthoDB" id="2124077at2759"/>
<proteinExistence type="predicted"/>
<name>A0A1S2ZQV2_ERIEU</name>
<sequence length="51" mass="6000">MSLDMVLCTESLSKIITDVKFTIFTTMLYMSLFLLVMLYHYMTVNSPKKQE</sequence>
<accession>A0A1S2ZQV2</accession>
<evidence type="ECO:0000313" key="3">
    <source>
        <dbReference type="RefSeq" id="XP_007523135.1"/>
    </source>
</evidence>
<dbReference type="GeneID" id="103113512"/>
<dbReference type="SUPFAM" id="SSF103464">
    <property type="entry name" value="Oligosaccharyltransferase subunit ost4p"/>
    <property type="match status" value="1"/>
</dbReference>
<gene>
    <name evidence="3" type="primary">LOC103113512</name>
</gene>
<dbReference type="InterPro" id="IPR036330">
    <property type="entry name" value="Ost4p_sf"/>
</dbReference>
<feature type="transmembrane region" description="Helical" evidence="1">
    <location>
        <begin position="21"/>
        <end position="42"/>
    </location>
</feature>
<evidence type="ECO:0000256" key="1">
    <source>
        <dbReference type="SAM" id="Phobius"/>
    </source>
</evidence>